<dbReference type="AlphaFoldDB" id="A0A2P2NC74"/>
<protein>
    <submittedName>
        <fullName evidence="1">Uncharacterized protein</fullName>
    </submittedName>
</protein>
<dbReference type="EMBL" id="GGEC01059592">
    <property type="protein sequence ID" value="MBX40076.1"/>
    <property type="molecule type" value="Transcribed_RNA"/>
</dbReference>
<sequence length="18" mass="2183">MLMQLSQCYKNFLFDAMV</sequence>
<evidence type="ECO:0000313" key="1">
    <source>
        <dbReference type="EMBL" id="MBX40076.1"/>
    </source>
</evidence>
<organism evidence="1">
    <name type="scientific">Rhizophora mucronata</name>
    <name type="common">Asiatic mangrove</name>
    <dbReference type="NCBI Taxonomy" id="61149"/>
    <lineage>
        <taxon>Eukaryota</taxon>
        <taxon>Viridiplantae</taxon>
        <taxon>Streptophyta</taxon>
        <taxon>Embryophyta</taxon>
        <taxon>Tracheophyta</taxon>
        <taxon>Spermatophyta</taxon>
        <taxon>Magnoliopsida</taxon>
        <taxon>eudicotyledons</taxon>
        <taxon>Gunneridae</taxon>
        <taxon>Pentapetalae</taxon>
        <taxon>rosids</taxon>
        <taxon>fabids</taxon>
        <taxon>Malpighiales</taxon>
        <taxon>Rhizophoraceae</taxon>
        <taxon>Rhizophora</taxon>
    </lineage>
</organism>
<accession>A0A2P2NC74</accession>
<name>A0A2P2NC74_RHIMU</name>
<proteinExistence type="predicted"/>
<reference evidence="1" key="1">
    <citation type="submission" date="2018-02" db="EMBL/GenBank/DDBJ databases">
        <title>Rhizophora mucronata_Transcriptome.</title>
        <authorList>
            <person name="Meera S.P."/>
            <person name="Sreeshan A."/>
            <person name="Augustine A."/>
        </authorList>
    </citation>
    <scope>NUCLEOTIDE SEQUENCE</scope>
    <source>
        <tissue evidence="1">Leaf</tissue>
    </source>
</reference>